<feature type="compositionally biased region" description="Low complexity" evidence="4">
    <location>
        <begin position="77"/>
        <end position="100"/>
    </location>
</feature>
<dbReference type="Pfam" id="PF15458">
    <property type="entry name" value="NTR2"/>
    <property type="match status" value="1"/>
</dbReference>
<dbReference type="PANTHER" id="PTHR12214:SF0">
    <property type="entry name" value="LD29489P"/>
    <property type="match status" value="1"/>
</dbReference>
<dbReference type="RefSeq" id="XP_048318337.2">
    <property type="nucleotide sequence ID" value="XM_048462380.2"/>
</dbReference>
<dbReference type="InterPro" id="IPR028211">
    <property type="entry name" value="Ntr2"/>
</dbReference>
<feature type="compositionally biased region" description="Basic residues" evidence="4">
    <location>
        <begin position="1"/>
        <end position="10"/>
    </location>
</feature>
<feature type="compositionally biased region" description="Acidic residues" evidence="4">
    <location>
        <begin position="186"/>
        <end position="202"/>
    </location>
</feature>
<feature type="region of interest" description="Disordered" evidence="4">
    <location>
        <begin position="246"/>
        <end position="278"/>
    </location>
</feature>
<evidence type="ECO:0000256" key="2">
    <source>
        <dbReference type="ARBA" id="ARBA00010801"/>
    </source>
</evidence>
<feature type="compositionally biased region" description="Low complexity" evidence="4">
    <location>
        <begin position="154"/>
        <end position="165"/>
    </location>
</feature>
<dbReference type="PANTHER" id="PTHR12214">
    <property type="entry name" value="GC-RICH SEQUENCE DNA-BINDING FACTOR"/>
    <property type="match status" value="1"/>
</dbReference>
<evidence type="ECO:0000259" key="5">
    <source>
        <dbReference type="Pfam" id="PF07842"/>
    </source>
</evidence>
<feature type="domain" description="GCF C-terminal" evidence="5">
    <location>
        <begin position="648"/>
        <end position="852"/>
    </location>
</feature>
<feature type="compositionally biased region" description="Low complexity" evidence="4">
    <location>
        <begin position="113"/>
        <end position="128"/>
    </location>
</feature>
<organism evidence="6 7">
    <name type="scientific">Ziziphus jujuba</name>
    <name type="common">Chinese jujube</name>
    <name type="synonym">Ziziphus sativa</name>
    <dbReference type="NCBI Taxonomy" id="326968"/>
    <lineage>
        <taxon>Eukaryota</taxon>
        <taxon>Viridiplantae</taxon>
        <taxon>Streptophyta</taxon>
        <taxon>Embryophyta</taxon>
        <taxon>Tracheophyta</taxon>
        <taxon>Spermatophyta</taxon>
        <taxon>Magnoliopsida</taxon>
        <taxon>eudicotyledons</taxon>
        <taxon>Gunneridae</taxon>
        <taxon>Pentapetalae</taxon>
        <taxon>rosids</taxon>
        <taxon>fabids</taxon>
        <taxon>Rosales</taxon>
        <taxon>Rhamnaceae</taxon>
        <taxon>Paliureae</taxon>
        <taxon>Ziziphus</taxon>
    </lineage>
</organism>
<dbReference type="GeneID" id="107429482"/>
<dbReference type="Proteomes" id="UP001652623">
    <property type="component" value="Chromosome 12"/>
</dbReference>
<comment type="similarity">
    <text evidence="2">Belongs to the GCF family.</text>
</comment>
<protein>
    <submittedName>
        <fullName evidence="7">Transcriptional repressor ILP1</fullName>
    </submittedName>
</protein>
<dbReference type="InterPro" id="IPR022783">
    <property type="entry name" value="GCFC_dom"/>
</dbReference>
<comment type="subcellular location">
    <subcellularLocation>
        <location evidence="1">Nucleus</location>
    </subcellularLocation>
</comment>
<feature type="compositionally biased region" description="Polar residues" evidence="4">
    <location>
        <begin position="129"/>
        <end position="139"/>
    </location>
</feature>
<feature type="compositionally biased region" description="Polar residues" evidence="4">
    <location>
        <begin position="28"/>
        <end position="47"/>
    </location>
</feature>
<evidence type="ECO:0000313" key="6">
    <source>
        <dbReference type="Proteomes" id="UP001652623"/>
    </source>
</evidence>
<evidence type="ECO:0000256" key="4">
    <source>
        <dbReference type="SAM" id="MobiDB-lite"/>
    </source>
</evidence>
<dbReference type="InterPro" id="IPR012890">
    <property type="entry name" value="GCFC2-like"/>
</dbReference>
<feature type="region of interest" description="Disordered" evidence="4">
    <location>
        <begin position="186"/>
        <end position="210"/>
    </location>
</feature>
<sequence>MSSRAKNFRRRAGDDDDDDNEDDNKNNTPSTTTAVKATSKPSASGPTTIPKPNKKTQNQAPKRLSFADDEDNDEAPSRPSSKPSNSSSKFSSRLAKPSSSHRMTSLKDRLAHSSSASSSSSSSPSILSNVQPQAGTYTKETLLELQKNTRTLASSRPSTESKSSSEPIIVLKGLVKSSDRISEIVTEAEELEGSEDDEDEEEVKEKMAKRDAQARLASMAIGKGRDSSSSGLAILSQAEIDAIRAKKERMRQSGPAAPDYISLDGGSNHGAAEGLSDEEPEFRSRIAMFGEKMDGIKKGVFEDVDARAMDVVGLRKESIEDGDDEDEEEKIWEEEQFRKGFGKRMDDGSSRVVSTGGVPVVVQNAPQQKFVYPTTARYSPVQSVSGSPSIGGASGALQGLSIISQNAGNSWKAIGDFTKKFQESYGRSVSSLTNSDENLSTSLLNVTALENSLSAHDEKYKFMQKLCYFVSILCDFLKHKAPFIEELEEQMQKFLEKRASVILERRAADNDDEMREVEAGVRAAMSVFSKKGGSNDIVAAKNAAQAALAALREQSNLPEKLDEFGRDVNLQKRMEMKGRAEARLRKKARFDSRKLSSMDVDSSSLKVEGESSTDESDSENTAYESHRKQILQTADQIFSDAAEEYSQLSMVKERFEECKRNYLSTYRDAYMSLSVPSLFSPYVRLELLKWDPLREKTDFLDMNWHSLLLDYGLREDGSGFATDDADANLVPVLVEKVALPILHHKIVHCWDMLSTKETKNAVAATSLVTDYVPASSEALADLLVAIRTCLADAVANLMVPTWSSQVLIAVPNASRVAAYRFGMSVRLLKNICLWKEILALPILEKLALDELLCGKILPHLRSIAPNVHDAITRTERIVASLSGVWSGPSVRGDHSRKLQPLVDYILSLGKTLEKKKHGSGLTESETSALARRLKKMLVELNEYDNARDIARTFHLKEAL</sequence>
<evidence type="ECO:0000256" key="3">
    <source>
        <dbReference type="ARBA" id="ARBA00023242"/>
    </source>
</evidence>
<evidence type="ECO:0000256" key="1">
    <source>
        <dbReference type="ARBA" id="ARBA00004123"/>
    </source>
</evidence>
<proteinExistence type="inferred from homology"/>
<accession>A0ABM3I0W0</accession>
<gene>
    <name evidence="7" type="primary">LOC107429482</name>
</gene>
<dbReference type="Pfam" id="PF07842">
    <property type="entry name" value="GCFC"/>
    <property type="match status" value="1"/>
</dbReference>
<feature type="region of interest" description="Disordered" evidence="4">
    <location>
        <begin position="1"/>
        <end position="171"/>
    </location>
</feature>
<feature type="region of interest" description="Disordered" evidence="4">
    <location>
        <begin position="601"/>
        <end position="624"/>
    </location>
</feature>
<keyword evidence="3" id="KW-0539">Nucleus</keyword>
<reference evidence="7" key="1">
    <citation type="submission" date="2025-08" db="UniProtKB">
        <authorList>
            <consortium name="RefSeq"/>
        </authorList>
    </citation>
    <scope>IDENTIFICATION</scope>
    <source>
        <tissue evidence="7">Seedling</tissue>
    </source>
</reference>
<keyword evidence="6" id="KW-1185">Reference proteome</keyword>
<evidence type="ECO:0000313" key="7">
    <source>
        <dbReference type="RefSeq" id="XP_048318337.2"/>
    </source>
</evidence>
<name>A0ABM3I0W0_ZIZJJ</name>